<feature type="compositionally biased region" description="Polar residues" evidence="1">
    <location>
        <begin position="61"/>
        <end position="75"/>
    </location>
</feature>
<dbReference type="OrthoDB" id="4640801at2"/>
<dbReference type="GO" id="GO:0005524">
    <property type="term" value="F:ATP binding"/>
    <property type="evidence" value="ECO:0007669"/>
    <property type="project" value="TreeGrafter"/>
</dbReference>
<evidence type="ECO:0000313" key="2">
    <source>
        <dbReference type="EMBL" id="GCE42614.1"/>
    </source>
</evidence>
<comment type="caution">
    <text evidence="2">The sequence shown here is derived from an EMBL/GenBank/DDBJ whole genome shotgun (WGS) entry which is preliminary data.</text>
</comment>
<organism evidence="2 3">
    <name type="scientific">Rhodococcus wratislaviensis</name>
    <name type="common">Tsukamurella wratislaviensis</name>
    <dbReference type="NCBI Taxonomy" id="44752"/>
    <lineage>
        <taxon>Bacteria</taxon>
        <taxon>Bacillati</taxon>
        <taxon>Actinomycetota</taxon>
        <taxon>Actinomycetes</taxon>
        <taxon>Mycobacteriales</taxon>
        <taxon>Nocardiaceae</taxon>
        <taxon>Rhodococcus</taxon>
    </lineage>
</organism>
<dbReference type="PANTHER" id="PTHR43384">
    <property type="entry name" value="SEPTUM SITE-DETERMINING PROTEIN MIND HOMOLOG, CHLOROPLASTIC-RELATED"/>
    <property type="match status" value="1"/>
</dbReference>
<dbReference type="GO" id="GO:0051782">
    <property type="term" value="P:negative regulation of cell division"/>
    <property type="evidence" value="ECO:0007669"/>
    <property type="project" value="TreeGrafter"/>
</dbReference>
<accession>A0A402CGC3</accession>
<evidence type="ECO:0000313" key="3">
    <source>
        <dbReference type="Proteomes" id="UP000287519"/>
    </source>
</evidence>
<reference evidence="2 3" key="1">
    <citation type="submission" date="2018-11" db="EMBL/GenBank/DDBJ databases">
        <title>Microbial catabolism of amino acid.</title>
        <authorList>
            <person name="Hibi M."/>
            <person name="Ogawa J."/>
        </authorList>
    </citation>
    <scope>NUCLEOTIDE SEQUENCE [LARGE SCALE GENOMIC DNA]</scope>
    <source>
        <strain evidence="2 3">C31-06</strain>
    </source>
</reference>
<dbReference type="GO" id="GO:0005829">
    <property type="term" value="C:cytosol"/>
    <property type="evidence" value="ECO:0007669"/>
    <property type="project" value="TreeGrafter"/>
</dbReference>
<dbReference type="SUPFAM" id="SSF52540">
    <property type="entry name" value="P-loop containing nucleoside triphosphate hydrolases"/>
    <property type="match status" value="1"/>
</dbReference>
<dbReference type="GO" id="GO:0016887">
    <property type="term" value="F:ATP hydrolysis activity"/>
    <property type="evidence" value="ECO:0007669"/>
    <property type="project" value="TreeGrafter"/>
</dbReference>
<gene>
    <name evidence="2" type="ORF">Rhow_006743</name>
</gene>
<evidence type="ECO:0000256" key="1">
    <source>
        <dbReference type="SAM" id="MobiDB-lite"/>
    </source>
</evidence>
<dbReference type="GO" id="GO:0009898">
    <property type="term" value="C:cytoplasmic side of plasma membrane"/>
    <property type="evidence" value="ECO:0007669"/>
    <property type="project" value="TreeGrafter"/>
</dbReference>
<dbReference type="Gene3D" id="3.40.50.300">
    <property type="entry name" value="P-loop containing nucleotide triphosphate hydrolases"/>
    <property type="match status" value="1"/>
</dbReference>
<protein>
    <submittedName>
        <fullName evidence="2">ATPases involved in chromosome partitioning-like</fullName>
    </submittedName>
</protein>
<proteinExistence type="predicted"/>
<keyword evidence="3" id="KW-1185">Reference proteome</keyword>
<sequence>MHEFTVEIVSDNAARVTGTGDELVATAGKTIQDSIYEYSQQRAADAGAPVEVAVHRAGRRTQVTVSPDGTASRSAPTGPIPTTADQGEDPSNPDAVAAEPVSITLDPLGHIGRTGHTGHTGHPAPDGAGQESAPYPAPAARCQKVSVLAAPGIVPGATEPARTGMRGRLNAVLGLGLSPKPSSAEMRLRAAAATITGPIPDFSTITVANIKGGVGNTPIAVGLAQTLATHRGGATVVCADLAESGGSLADRVCVPPAEGQNIFGLLAAAQADPGHLRRSVLGRHLTRQPSGEDIIAGHKDLTAAQHAGLGGDDAAALATILARHREILVADTGNNPLAGSWQWAVSQADALVVPVPLRRDAATAAHRMLLDLAAAHPGRPDRTVVIITDGPGDTPMVESDAVDAFIALGVQVLRMPYEPLFAGGERILPSHLRHTTTDSLTVIAATIVDLITKPE</sequence>
<feature type="region of interest" description="Disordered" evidence="1">
    <location>
        <begin position="58"/>
        <end position="138"/>
    </location>
</feature>
<dbReference type="Proteomes" id="UP000287519">
    <property type="component" value="Unassembled WGS sequence"/>
</dbReference>
<dbReference type="PANTHER" id="PTHR43384:SF14">
    <property type="entry name" value="ESX-1 SECRETION-ASSOCIATED PROTEIN ESPI"/>
    <property type="match status" value="1"/>
</dbReference>
<dbReference type="RefSeq" id="WP_124394526.1">
    <property type="nucleotide sequence ID" value="NZ_BHYM01000060.1"/>
</dbReference>
<dbReference type="InterPro" id="IPR050625">
    <property type="entry name" value="ParA/MinD_ATPase"/>
</dbReference>
<name>A0A402CGC3_RHOWR</name>
<dbReference type="AlphaFoldDB" id="A0A402CGC3"/>
<dbReference type="EMBL" id="BHYM01000060">
    <property type="protein sequence ID" value="GCE42614.1"/>
    <property type="molecule type" value="Genomic_DNA"/>
</dbReference>
<dbReference type="InterPro" id="IPR027417">
    <property type="entry name" value="P-loop_NTPase"/>
</dbReference>